<dbReference type="Proteomes" id="UP001269144">
    <property type="component" value="Unassembled WGS sequence"/>
</dbReference>
<proteinExistence type="predicted"/>
<keyword evidence="2" id="KW-1185">Reference proteome</keyword>
<name>A0ABU2HPV6_9RHOB</name>
<sequence length="92" mass="9734">MAHDDDDPWVILDILLTPDDALGGRSLFLAIHEGDAGAIARHVAEAKGDGPETKPKTARVKFGILAGIVSPPPAEFFEDLDPADFAQPSPDC</sequence>
<evidence type="ECO:0000313" key="1">
    <source>
        <dbReference type="EMBL" id="MDS9467077.1"/>
    </source>
</evidence>
<gene>
    <name evidence="1" type="ORF">RGQ15_05745</name>
</gene>
<reference evidence="2" key="1">
    <citation type="submission" date="2023-07" db="EMBL/GenBank/DDBJ databases">
        <title>Paracoccus sp. MBLB3053 whole genome sequence.</title>
        <authorList>
            <person name="Hwang C.Y."/>
            <person name="Cho E.-S."/>
            <person name="Seo M.-J."/>
        </authorList>
    </citation>
    <scope>NUCLEOTIDE SEQUENCE [LARGE SCALE GENOMIC DNA]</scope>
    <source>
        <strain evidence="2">MBLB3053</strain>
    </source>
</reference>
<comment type="caution">
    <text evidence="1">The sequence shown here is derived from an EMBL/GenBank/DDBJ whole genome shotgun (WGS) entry which is preliminary data.</text>
</comment>
<protein>
    <submittedName>
        <fullName evidence="1">Uncharacterized protein</fullName>
    </submittedName>
</protein>
<organism evidence="1 2">
    <name type="scientific">Paracoccus aurantius</name>
    <dbReference type="NCBI Taxonomy" id="3073814"/>
    <lineage>
        <taxon>Bacteria</taxon>
        <taxon>Pseudomonadati</taxon>
        <taxon>Pseudomonadota</taxon>
        <taxon>Alphaproteobacteria</taxon>
        <taxon>Rhodobacterales</taxon>
        <taxon>Paracoccaceae</taxon>
        <taxon>Paracoccus</taxon>
    </lineage>
</organism>
<accession>A0ABU2HPV6</accession>
<evidence type="ECO:0000313" key="2">
    <source>
        <dbReference type="Proteomes" id="UP001269144"/>
    </source>
</evidence>
<dbReference type="EMBL" id="JAVQLW010000001">
    <property type="protein sequence ID" value="MDS9467077.1"/>
    <property type="molecule type" value="Genomic_DNA"/>
</dbReference>
<dbReference type="RefSeq" id="WP_311161102.1">
    <property type="nucleotide sequence ID" value="NZ_JAVQLW010000001.1"/>
</dbReference>